<organism evidence="1 2">
    <name type="scientific">Paspalum notatum var. saurae</name>
    <dbReference type="NCBI Taxonomy" id="547442"/>
    <lineage>
        <taxon>Eukaryota</taxon>
        <taxon>Viridiplantae</taxon>
        <taxon>Streptophyta</taxon>
        <taxon>Embryophyta</taxon>
        <taxon>Tracheophyta</taxon>
        <taxon>Spermatophyta</taxon>
        <taxon>Magnoliopsida</taxon>
        <taxon>Liliopsida</taxon>
        <taxon>Poales</taxon>
        <taxon>Poaceae</taxon>
        <taxon>PACMAD clade</taxon>
        <taxon>Panicoideae</taxon>
        <taxon>Andropogonodae</taxon>
        <taxon>Paspaleae</taxon>
        <taxon>Paspalinae</taxon>
        <taxon>Paspalum</taxon>
    </lineage>
</organism>
<dbReference type="AlphaFoldDB" id="A0AAQ3UZD1"/>
<name>A0AAQ3UZD1_PASNO</name>
<proteinExistence type="predicted"/>
<dbReference type="Proteomes" id="UP001341281">
    <property type="component" value="Chromosome 10"/>
</dbReference>
<sequence length="101" mass="10870">MPIQPIPGLGPCWVADHLRIRIGSPHMVMPLCTASPPLPTSTVLPRHILQRRRPLVPCSSAVSNVTLPDVRSGGMPTMPIPRDYSCGWADVVEACNMGFGS</sequence>
<protein>
    <submittedName>
        <fullName evidence="1">Uncharacterized protein</fullName>
    </submittedName>
</protein>
<gene>
    <name evidence="1" type="ORF">U9M48_044506</name>
</gene>
<keyword evidence="2" id="KW-1185">Reference proteome</keyword>
<accession>A0AAQ3UZD1</accession>
<reference evidence="1 2" key="1">
    <citation type="submission" date="2024-02" db="EMBL/GenBank/DDBJ databases">
        <title>High-quality chromosome-scale genome assembly of Pensacola bahiagrass (Paspalum notatum Flugge var. saurae).</title>
        <authorList>
            <person name="Vega J.M."/>
            <person name="Podio M."/>
            <person name="Orjuela J."/>
            <person name="Siena L.A."/>
            <person name="Pessino S.C."/>
            <person name="Combes M.C."/>
            <person name="Mariac C."/>
            <person name="Albertini E."/>
            <person name="Pupilli F."/>
            <person name="Ortiz J.P.A."/>
            <person name="Leblanc O."/>
        </authorList>
    </citation>
    <scope>NUCLEOTIDE SEQUENCE [LARGE SCALE GENOMIC DNA]</scope>
    <source>
        <strain evidence="1">R1</strain>
        <tissue evidence="1">Leaf</tissue>
    </source>
</reference>
<dbReference type="EMBL" id="CP144754">
    <property type="protein sequence ID" value="WVZ99172.1"/>
    <property type="molecule type" value="Genomic_DNA"/>
</dbReference>
<evidence type="ECO:0000313" key="1">
    <source>
        <dbReference type="EMBL" id="WVZ99172.1"/>
    </source>
</evidence>
<evidence type="ECO:0000313" key="2">
    <source>
        <dbReference type="Proteomes" id="UP001341281"/>
    </source>
</evidence>